<gene>
    <name evidence="4" type="ORF">ABG768_009090</name>
</gene>
<dbReference type="CDD" id="cd00037">
    <property type="entry name" value="CLECT"/>
    <property type="match status" value="1"/>
</dbReference>
<evidence type="ECO:0000259" key="3">
    <source>
        <dbReference type="PROSITE" id="PS50041"/>
    </source>
</evidence>
<keyword evidence="5" id="KW-1185">Reference proteome</keyword>
<dbReference type="Pfam" id="PF17517">
    <property type="entry name" value="IgGFc_binding"/>
    <property type="match status" value="1"/>
</dbReference>
<feature type="chain" id="PRO_5043374120" description="C-type lectin domain-containing protein" evidence="2">
    <location>
        <begin position="17"/>
        <end position="573"/>
    </location>
</feature>
<accession>A0AAW1ZJ36</accession>
<name>A0AAW1ZJ36_CULAL</name>
<reference evidence="4 5" key="1">
    <citation type="submission" date="2024-05" db="EMBL/GenBank/DDBJ databases">
        <title>A high-quality chromosomal-level genome assembly of Topmouth culter (Culter alburnus).</title>
        <authorList>
            <person name="Zhao H."/>
        </authorList>
    </citation>
    <scope>NUCLEOTIDE SEQUENCE [LARGE SCALE GENOMIC DNA]</scope>
    <source>
        <strain evidence="4">CATC2023</strain>
        <tissue evidence="4">Muscle</tissue>
    </source>
</reference>
<feature type="domain" description="C-type lectin" evidence="3">
    <location>
        <begin position="429"/>
        <end position="539"/>
    </location>
</feature>
<evidence type="ECO:0000256" key="1">
    <source>
        <dbReference type="ARBA" id="ARBA00023157"/>
    </source>
</evidence>
<dbReference type="InterPro" id="IPR001304">
    <property type="entry name" value="C-type_lectin-like"/>
</dbReference>
<dbReference type="Pfam" id="PF00059">
    <property type="entry name" value="Lectin_C"/>
    <property type="match status" value="1"/>
</dbReference>
<dbReference type="PANTHER" id="PTHR46534">
    <property type="entry name" value="IGGFC_BINDING DOMAIN-CONTAINING PROTEIN"/>
    <property type="match status" value="1"/>
</dbReference>
<dbReference type="PROSITE" id="PS00615">
    <property type="entry name" value="C_TYPE_LECTIN_1"/>
    <property type="match status" value="1"/>
</dbReference>
<dbReference type="InterPro" id="IPR035234">
    <property type="entry name" value="IgGFc-bd_N"/>
</dbReference>
<dbReference type="AlphaFoldDB" id="A0AAW1ZJ36"/>
<dbReference type="SMART" id="SM00034">
    <property type="entry name" value="CLECT"/>
    <property type="match status" value="1"/>
</dbReference>
<proteinExistence type="predicted"/>
<dbReference type="InterPro" id="IPR016186">
    <property type="entry name" value="C-type_lectin-like/link_sf"/>
</dbReference>
<keyword evidence="1" id="KW-1015">Disulfide bond</keyword>
<comment type="caution">
    <text evidence="4">The sequence shown here is derived from an EMBL/GenBank/DDBJ whole genome shotgun (WGS) entry which is preliminary data.</text>
</comment>
<dbReference type="Proteomes" id="UP001479290">
    <property type="component" value="Unassembled WGS sequence"/>
</dbReference>
<dbReference type="Gene3D" id="3.10.100.10">
    <property type="entry name" value="Mannose-Binding Protein A, subunit A"/>
    <property type="match status" value="1"/>
</dbReference>
<dbReference type="EMBL" id="JAWDJR010000016">
    <property type="protein sequence ID" value="KAK9961295.1"/>
    <property type="molecule type" value="Genomic_DNA"/>
</dbReference>
<protein>
    <recommendedName>
        <fullName evidence="3">C-type lectin domain-containing protein</fullName>
    </recommendedName>
</protein>
<dbReference type="InterPro" id="IPR016187">
    <property type="entry name" value="CTDL_fold"/>
</dbReference>
<dbReference type="InterPro" id="IPR018378">
    <property type="entry name" value="C-type_lectin_CS"/>
</dbReference>
<organism evidence="4 5">
    <name type="scientific">Culter alburnus</name>
    <name type="common">Topmouth culter</name>
    <dbReference type="NCBI Taxonomy" id="194366"/>
    <lineage>
        <taxon>Eukaryota</taxon>
        <taxon>Metazoa</taxon>
        <taxon>Chordata</taxon>
        <taxon>Craniata</taxon>
        <taxon>Vertebrata</taxon>
        <taxon>Euteleostomi</taxon>
        <taxon>Actinopterygii</taxon>
        <taxon>Neopterygii</taxon>
        <taxon>Teleostei</taxon>
        <taxon>Ostariophysi</taxon>
        <taxon>Cypriniformes</taxon>
        <taxon>Xenocyprididae</taxon>
        <taxon>Xenocypridinae</taxon>
        <taxon>Culter</taxon>
    </lineage>
</organism>
<dbReference type="PANTHER" id="PTHR46534:SF2">
    <property type="entry name" value="VWFD DOMAIN-CONTAINING PROTEIN"/>
    <property type="match status" value="1"/>
</dbReference>
<feature type="signal peptide" evidence="2">
    <location>
        <begin position="1"/>
        <end position="16"/>
    </location>
</feature>
<dbReference type="SUPFAM" id="SSF56436">
    <property type="entry name" value="C-type lectin-like"/>
    <property type="match status" value="1"/>
</dbReference>
<sequence length="573" mass="63615">MLTILLITALFGQGQSWDSLGIKFITAFPENIAFYYPVNPVNSLNITALYADTVVTVSTSDGWKYKDTLPAGKPVTVTLPLDIEEYRFTQTHRTVRISSTDHIVVQSISQRGDSVQTNVVQPVKNLGTFYSIPSLNYSKMINTFYQLTRNFSKIYSTFRLVIINGENVNNYVTIVKMAENKVHTLDPYSVLQLQTDGTEIAVKSNYIVAVMMTHPCVEMAECRCNMVVNQLYPNSQWDRRFVVPSILKTSNVWLHLTSSTNITASGGDLESGTLEASSSKLLSLPSLQSGSQFINTSDPASLRLVSPGFIIEPIPQSRFSACYLVVPVNSTDAKALVIAETDYRDSVHIDGDLLSSAKWSTIANSEYSSVLVSLNGSHVIWHPSTKIAVYVFEKGTNVYGGPAISLSAKPDPLGCALVPSKFNIIFKPQTWPESHQNCILVSDELFSPSNKAAQMEMVDILNSEGLNERLWIGLRRSLLTLEWYRQRGKNAYNMTYTQWGTGEPSVAEKGMCASVFPNSNMDFHWKSVPCCAQLKSICYTRALYFPLYFPISNDISNEKGSNSNSNAGKNEDV</sequence>
<dbReference type="PROSITE" id="PS50041">
    <property type="entry name" value="C_TYPE_LECTIN_2"/>
    <property type="match status" value="1"/>
</dbReference>
<evidence type="ECO:0000313" key="5">
    <source>
        <dbReference type="Proteomes" id="UP001479290"/>
    </source>
</evidence>
<evidence type="ECO:0000256" key="2">
    <source>
        <dbReference type="SAM" id="SignalP"/>
    </source>
</evidence>
<keyword evidence="2" id="KW-0732">Signal</keyword>
<evidence type="ECO:0000313" key="4">
    <source>
        <dbReference type="EMBL" id="KAK9961295.1"/>
    </source>
</evidence>